<name>W7C4B9_9LIST</name>
<dbReference type="RefSeq" id="WP_077913766.1">
    <property type="nucleotide sequence ID" value="NZ_AODE01000008.1"/>
</dbReference>
<dbReference type="EMBL" id="AODE01000008">
    <property type="protein sequence ID" value="EUJ31947.1"/>
    <property type="molecule type" value="Genomic_DNA"/>
</dbReference>
<comment type="caution">
    <text evidence="1">The sequence shown here is derived from an EMBL/GenBank/DDBJ whole genome shotgun (WGS) entry which is preliminary data.</text>
</comment>
<reference evidence="1 2" key="1">
    <citation type="journal article" date="2014" name="Int. J. Syst. Evol. Microbiol.">
        <title>Listeria floridensis sp. nov., Listeria aquatica sp. nov., Listeria cornellensis sp. nov., Listeria riparia sp. nov. and Listeria grandensis sp. nov., from agricultural and natural environments.</title>
        <authorList>
            <person name="den Bakker H.C."/>
            <person name="Warchocki S."/>
            <person name="Wright E.M."/>
            <person name="Allred A.F."/>
            <person name="Ahlstrom C."/>
            <person name="Manuel C.S."/>
            <person name="Stasiewicz M.J."/>
            <person name="Burrell A."/>
            <person name="Roof S."/>
            <person name="Strawn L."/>
            <person name="Fortes E.D."/>
            <person name="Nightingale K.K."/>
            <person name="Kephart D."/>
            <person name="Wiedmann M."/>
        </authorList>
    </citation>
    <scope>NUCLEOTIDE SEQUENCE [LARGE SCALE GENOMIC DNA]</scope>
    <source>
        <strain evidence="2">FSL F6-969</strain>
    </source>
</reference>
<evidence type="ECO:0000313" key="2">
    <source>
        <dbReference type="Proteomes" id="UP000019254"/>
    </source>
</evidence>
<gene>
    <name evidence="1" type="ORF">PCORN_03868</name>
</gene>
<evidence type="ECO:0000313" key="1">
    <source>
        <dbReference type="EMBL" id="EUJ31947.1"/>
    </source>
</evidence>
<sequence length="66" mass="7658">MDKIMRQRIIPEDLSIHITYPTAVDKTMAPKDMSTLRILVPVPNNNSTIDWKKESSAMRQLVLKNY</sequence>
<dbReference type="AlphaFoldDB" id="W7C4B9"/>
<proteinExistence type="predicted"/>
<protein>
    <submittedName>
        <fullName evidence="1">Phytoene dehydrogenase</fullName>
    </submittedName>
</protein>
<keyword evidence="2" id="KW-1185">Reference proteome</keyword>
<dbReference type="Proteomes" id="UP000019254">
    <property type="component" value="Unassembled WGS sequence"/>
</dbReference>
<dbReference type="PATRIC" id="fig|1265820.5.peg.765"/>
<accession>W7C4B9</accession>
<organism evidence="1 2">
    <name type="scientific">Listeria cornellensis FSL F6-0969</name>
    <dbReference type="NCBI Taxonomy" id="1265820"/>
    <lineage>
        <taxon>Bacteria</taxon>
        <taxon>Bacillati</taxon>
        <taxon>Bacillota</taxon>
        <taxon>Bacilli</taxon>
        <taxon>Bacillales</taxon>
        <taxon>Listeriaceae</taxon>
        <taxon>Listeria</taxon>
    </lineage>
</organism>
<dbReference type="STRING" id="1265820.PCORN_03868"/>